<dbReference type="Gene3D" id="3.30.160.60">
    <property type="entry name" value="Classic Zinc Finger"/>
    <property type="match status" value="1"/>
</dbReference>
<gene>
    <name evidence="3" type="ORF">MEDL_59651</name>
</gene>
<proteinExistence type="predicted"/>
<keyword evidence="4" id="KW-1185">Reference proteome</keyword>
<dbReference type="Proteomes" id="UP000683360">
    <property type="component" value="Unassembled WGS sequence"/>
</dbReference>
<evidence type="ECO:0000313" key="4">
    <source>
        <dbReference type="Proteomes" id="UP000683360"/>
    </source>
</evidence>
<dbReference type="GO" id="GO:0061630">
    <property type="term" value="F:ubiquitin protein ligase activity"/>
    <property type="evidence" value="ECO:0007669"/>
    <property type="project" value="TreeGrafter"/>
</dbReference>
<evidence type="ECO:0000256" key="1">
    <source>
        <dbReference type="PROSITE-ProRule" id="PRU00024"/>
    </source>
</evidence>
<evidence type="ECO:0000259" key="2">
    <source>
        <dbReference type="PROSITE" id="PS50119"/>
    </source>
</evidence>
<dbReference type="InterPro" id="IPR000315">
    <property type="entry name" value="Znf_B-box"/>
</dbReference>
<dbReference type="PROSITE" id="PS50119">
    <property type="entry name" value="ZF_BBOX"/>
    <property type="match status" value="1"/>
</dbReference>
<accession>A0A8S3UUJ8</accession>
<sequence length="233" mass="26374">MAGASNLKWCEPCSRDGENQPAESWCSDCVEPLCVECAKFHRKGKITANHKTIPILEAEKLDSSILDISESCHIHDDQKLSFFCVQHDKICCAFCLRESHNACKDVKSIEQASKGVKMGTAIGDLQRRISEFSLMIGKILDVCKNNLSSISDQKDEFKGKLINFRKELSTYLDELEQEIYTKLDVCDKECTSEIEKKIKDLTIGQNKSASRQTAIETLKNMLPKQEYLQQSKL</sequence>
<comment type="caution">
    <text evidence="3">The sequence shown here is derived from an EMBL/GenBank/DDBJ whole genome shotgun (WGS) entry which is preliminary data.</text>
</comment>
<dbReference type="GO" id="GO:0008270">
    <property type="term" value="F:zinc ion binding"/>
    <property type="evidence" value="ECO:0007669"/>
    <property type="project" value="UniProtKB-KW"/>
</dbReference>
<feature type="domain" description="B box-type" evidence="2">
    <location>
        <begin position="5"/>
        <end position="55"/>
    </location>
</feature>
<dbReference type="PANTHER" id="PTHR25462:SF305">
    <property type="entry name" value="RING-TYPE DOMAIN-CONTAINING PROTEIN"/>
    <property type="match status" value="1"/>
</dbReference>
<dbReference type="PANTHER" id="PTHR25462">
    <property type="entry name" value="BONUS, ISOFORM C-RELATED"/>
    <property type="match status" value="1"/>
</dbReference>
<dbReference type="EMBL" id="CAJPWZ010002914">
    <property type="protein sequence ID" value="CAG2247801.1"/>
    <property type="molecule type" value="Genomic_DNA"/>
</dbReference>
<dbReference type="SUPFAM" id="SSF57845">
    <property type="entry name" value="B-box zinc-binding domain"/>
    <property type="match status" value="1"/>
</dbReference>
<dbReference type="SMART" id="SM00336">
    <property type="entry name" value="BBOX"/>
    <property type="match status" value="2"/>
</dbReference>
<protein>
    <recommendedName>
        <fullName evidence="2">B box-type domain-containing protein</fullName>
    </recommendedName>
</protein>
<dbReference type="GO" id="GO:0005654">
    <property type="term" value="C:nucleoplasm"/>
    <property type="evidence" value="ECO:0007669"/>
    <property type="project" value="TreeGrafter"/>
</dbReference>
<dbReference type="OrthoDB" id="6155972at2759"/>
<dbReference type="Pfam" id="PF22586">
    <property type="entry name" value="ANCHR-like_BBOX"/>
    <property type="match status" value="1"/>
</dbReference>
<dbReference type="AlphaFoldDB" id="A0A8S3UUJ8"/>
<organism evidence="3 4">
    <name type="scientific">Mytilus edulis</name>
    <name type="common">Blue mussel</name>
    <dbReference type="NCBI Taxonomy" id="6550"/>
    <lineage>
        <taxon>Eukaryota</taxon>
        <taxon>Metazoa</taxon>
        <taxon>Spiralia</taxon>
        <taxon>Lophotrochozoa</taxon>
        <taxon>Mollusca</taxon>
        <taxon>Bivalvia</taxon>
        <taxon>Autobranchia</taxon>
        <taxon>Pteriomorphia</taxon>
        <taxon>Mytilida</taxon>
        <taxon>Mytiloidea</taxon>
        <taxon>Mytilidae</taxon>
        <taxon>Mytilinae</taxon>
        <taxon>Mytilus</taxon>
    </lineage>
</organism>
<keyword evidence="1" id="KW-0479">Metal-binding</keyword>
<name>A0A8S3UUJ8_MYTED</name>
<keyword evidence="1" id="KW-0862">Zinc</keyword>
<dbReference type="CDD" id="cd19756">
    <property type="entry name" value="Bbox2"/>
    <property type="match status" value="1"/>
</dbReference>
<evidence type="ECO:0000313" key="3">
    <source>
        <dbReference type="EMBL" id="CAG2247801.1"/>
    </source>
</evidence>
<dbReference type="InterPro" id="IPR047153">
    <property type="entry name" value="TRIM45/56/19-like"/>
</dbReference>
<reference evidence="3" key="1">
    <citation type="submission" date="2021-03" db="EMBL/GenBank/DDBJ databases">
        <authorList>
            <person name="Bekaert M."/>
        </authorList>
    </citation>
    <scope>NUCLEOTIDE SEQUENCE</scope>
</reference>
<keyword evidence="1" id="KW-0863">Zinc-finger</keyword>